<evidence type="ECO:0000313" key="1">
    <source>
        <dbReference type="EMBL" id="KHG08679.1"/>
    </source>
</evidence>
<keyword evidence="2" id="KW-1185">Reference proteome</keyword>
<comment type="caution">
    <text evidence="1">The sequence shown here is derived from an EMBL/GenBank/DDBJ whole genome shotgun (WGS) entry which is preliminary data.</text>
</comment>
<protein>
    <submittedName>
        <fullName evidence="1">Uncharacterized protein</fullName>
    </submittedName>
</protein>
<name>A0A0B0NA15_GOSAR</name>
<dbReference type="EMBL" id="JRRC01505598">
    <property type="protein sequence ID" value="KHG08679.1"/>
    <property type="molecule type" value="Genomic_DNA"/>
</dbReference>
<dbReference type="Proteomes" id="UP000032142">
    <property type="component" value="Unassembled WGS sequence"/>
</dbReference>
<organism evidence="1 2">
    <name type="scientific">Gossypium arboreum</name>
    <name type="common">Tree cotton</name>
    <name type="synonym">Gossypium nanking</name>
    <dbReference type="NCBI Taxonomy" id="29729"/>
    <lineage>
        <taxon>Eukaryota</taxon>
        <taxon>Viridiplantae</taxon>
        <taxon>Streptophyta</taxon>
        <taxon>Embryophyta</taxon>
        <taxon>Tracheophyta</taxon>
        <taxon>Spermatophyta</taxon>
        <taxon>Magnoliopsida</taxon>
        <taxon>eudicotyledons</taxon>
        <taxon>Gunneridae</taxon>
        <taxon>Pentapetalae</taxon>
        <taxon>rosids</taxon>
        <taxon>malvids</taxon>
        <taxon>Malvales</taxon>
        <taxon>Malvaceae</taxon>
        <taxon>Malvoideae</taxon>
        <taxon>Gossypium</taxon>
    </lineage>
</organism>
<accession>A0A0B0NA15</accession>
<dbReference type="AlphaFoldDB" id="A0A0B0NA15"/>
<evidence type="ECO:0000313" key="2">
    <source>
        <dbReference type="Proteomes" id="UP000032142"/>
    </source>
</evidence>
<sequence length="30" mass="3513">MCYTMGYTDLYHTADHMPVCETVRSILTLF</sequence>
<proteinExistence type="predicted"/>
<reference evidence="2" key="1">
    <citation type="submission" date="2014-09" db="EMBL/GenBank/DDBJ databases">
        <authorList>
            <person name="Mudge J."/>
            <person name="Ramaraj T."/>
            <person name="Lindquist I.E."/>
            <person name="Bharti A.K."/>
            <person name="Sundararajan A."/>
            <person name="Cameron C.T."/>
            <person name="Woodward J.E."/>
            <person name="May G.D."/>
            <person name="Brubaker C."/>
            <person name="Broadhvest J."/>
            <person name="Wilkins T.A."/>
        </authorList>
    </citation>
    <scope>NUCLEOTIDE SEQUENCE</scope>
    <source>
        <strain evidence="2">cv. AKA8401</strain>
    </source>
</reference>
<gene>
    <name evidence="1" type="ORF">F383_35698</name>
</gene>